<keyword evidence="2" id="KW-1185">Reference proteome</keyword>
<gene>
    <name evidence="1" type="ORF">rsdtw13_13990</name>
</gene>
<comment type="caution">
    <text evidence="1">The sequence shown here is derived from an EMBL/GenBank/DDBJ whole genome shotgun (WGS) entry which is preliminary data.</text>
</comment>
<dbReference type="EMBL" id="BROD01000001">
    <property type="protein sequence ID" value="GKX66141.1"/>
    <property type="molecule type" value="Genomic_DNA"/>
</dbReference>
<organism evidence="1 2">
    <name type="scientific">Inconstantimicrobium mannanitabidum</name>
    <dbReference type="NCBI Taxonomy" id="1604901"/>
    <lineage>
        <taxon>Bacteria</taxon>
        <taxon>Bacillati</taxon>
        <taxon>Bacillota</taxon>
        <taxon>Clostridia</taxon>
        <taxon>Eubacteriales</taxon>
        <taxon>Clostridiaceae</taxon>
        <taxon>Inconstantimicrobium</taxon>
    </lineage>
</organism>
<sequence length="144" mass="16821">MIYRYRNFITKEEIVKRELKAKRNVEEILLLMLIANLILVCVVNRTKALYDESSNMRNIISSDIDKVPIKTIKEDKISNKLKAINQNSMLNKCSNFKYENNKIKLQVTEENVDILVNDINGCKDVYIESIDMVQKYFIITLGVK</sequence>
<reference evidence="1" key="1">
    <citation type="journal article" date="2025" name="Int. J. Syst. Evol. Microbiol.">
        <title>Inconstantimicrobium mannanitabidum sp. nov., a novel member of the family Clostridiaceae isolated from anoxic soil under the treatment of reductive soil disinfestation.</title>
        <authorList>
            <person name="Ueki A."/>
            <person name="Tonouchi A."/>
            <person name="Honma S."/>
            <person name="Kaku N."/>
            <person name="Ueki K."/>
        </authorList>
    </citation>
    <scope>NUCLEOTIDE SEQUENCE</scope>
    <source>
        <strain evidence="1">TW13</strain>
    </source>
</reference>
<evidence type="ECO:0000313" key="2">
    <source>
        <dbReference type="Proteomes" id="UP001058074"/>
    </source>
</evidence>
<dbReference type="Proteomes" id="UP001058074">
    <property type="component" value="Unassembled WGS sequence"/>
</dbReference>
<protein>
    <submittedName>
        <fullName evidence="1">Uncharacterized protein</fullName>
    </submittedName>
</protein>
<evidence type="ECO:0000313" key="1">
    <source>
        <dbReference type="EMBL" id="GKX66141.1"/>
    </source>
</evidence>
<name>A0ACB5RAS3_9CLOT</name>
<proteinExistence type="predicted"/>
<accession>A0ACB5RAS3</accession>